<name>A0A0V0QH00_PSEPJ</name>
<dbReference type="Proteomes" id="UP000054937">
    <property type="component" value="Unassembled WGS sequence"/>
</dbReference>
<gene>
    <name evidence="3" type="ORF">PPERSA_01331</name>
</gene>
<sequence length="1131" mass="134344">MSAYGELLKLTKKQFNEEILQYSFNQKIIKKLVETREIENERANILIQKTINKYQNYFQQQYQNGEMESSLDFKGKKIINAQKINEIQDELEGKLQTLLNKQLQIQQEEMLYNFKNNQSQQQKQEKNLQQQDIDNQIKQMIFFTDQIEFKQQFEQNDLQNKNEKQQYNQFQNDLDGKIQDIFKQLPNKEPFISQKKYVKTIVQNNSEKQLQLISNQQKQQVSNINSIQKFQSVPVSPQKLQKQERKNQQNMQNNCQNLKVTFQKKQDWFLNQKINELKLKEKFQEHSYSTEKNKTPCGIKTTFNKIVKENFLKDIQSRFLFNEEQFQFLSQKMPDGIYMKMLDWKPKQFQNKSMKYQIKKKKEYEKNYEKIMHNSREHRDMTKLKQNQSYKIKQQSGSASTRTNSVLPYSKRENINNNYEKIQNQFNRSQLQSAKIGQNKFNGFLTDRNSLDNSFNLYHNNSNCVNSFQNKILNQNINQNSAKKQISVQNYFQEFSQSQKKQPQNFYSQIDQAKNQLKQDELQPQQIQKSLQIIVNNNRINDQIIEKQQNGQKKQENEKFYKSDQSKLKNQSNTSSDFFGSFLKSKKINDSEKITLGITNSNHIQQNLKKNINNKLMIYGKNKLNVPKTARSEYSSPVKICSRFSKNNENLKSQTPLRKSFMQQRKQNKNDFFLSQQKENQQEEQNVNQDNKQEKILQLHLSQQNKGKNLNQNNEDSPKRIIYSSSSSIKQNQNLQQGIKLQSQKQQQQKINENENENDNENQEINFVNQQIKSLNCFSDVEEEVDVKQSQKFDVSKQNFFTSQEKFLGSQDEITDFFVIQKSQIFDKDKQIKNFSNKNNKCKSEQNLNCSLILKELNPLNFQQYQTNSARNNYKSEGNIQTSQSLQGKKIVGISQLGDSKNKEQQYEQNKTIQQQKNSLLNSLCKSNDISIIQSPLKKKQNKIQNQRFQSQGKGIINFDNKNQIDSEYINYNLSLSNFNNSRNMNSFSNCNKQKEYNSQNEWTENAFESYDNSCNQNKNLSQNCVNLSQSNKQCSSPNMIRRQTQSFIQNQNQKLNRKTYFQIEQQQLQNQLQDIRMNKSKEQENKQKIQQILQTRIQIVKKQKQDRDMQRSQKSSKIISFKEQDLQKYL</sequence>
<feature type="region of interest" description="Disordered" evidence="2">
    <location>
        <begin position="733"/>
        <end position="760"/>
    </location>
</feature>
<proteinExistence type="predicted"/>
<dbReference type="InParanoid" id="A0A0V0QH00"/>
<protein>
    <submittedName>
        <fullName evidence="3">Uncharacterized protein</fullName>
    </submittedName>
</protein>
<feature type="compositionally biased region" description="Low complexity" evidence="2">
    <location>
        <begin position="736"/>
        <end position="751"/>
    </location>
</feature>
<reference evidence="3 4" key="1">
    <citation type="journal article" date="2015" name="Sci. Rep.">
        <title>Genome of the facultative scuticociliatosis pathogen Pseudocohnilembus persalinus provides insight into its virulence through horizontal gene transfer.</title>
        <authorList>
            <person name="Xiong J."/>
            <person name="Wang G."/>
            <person name="Cheng J."/>
            <person name="Tian M."/>
            <person name="Pan X."/>
            <person name="Warren A."/>
            <person name="Jiang C."/>
            <person name="Yuan D."/>
            <person name="Miao W."/>
        </authorList>
    </citation>
    <scope>NUCLEOTIDE SEQUENCE [LARGE SCALE GENOMIC DNA]</scope>
    <source>
        <strain evidence="3">36N120E</strain>
    </source>
</reference>
<keyword evidence="1" id="KW-0175">Coiled coil</keyword>
<feature type="coiled-coil region" evidence="1">
    <location>
        <begin position="81"/>
        <end position="108"/>
    </location>
</feature>
<organism evidence="3 4">
    <name type="scientific">Pseudocohnilembus persalinus</name>
    <name type="common">Ciliate</name>
    <dbReference type="NCBI Taxonomy" id="266149"/>
    <lineage>
        <taxon>Eukaryota</taxon>
        <taxon>Sar</taxon>
        <taxon>Alveolata</taxon>
        <taxon>Ciliophora</taxon>
        <taxon>Intramacronucleata</taxon>
        <taxon>Oligohymenophorea</taxon>
        <taxon>Scuticociliatia</taxon>
        <taxon>Philasterida</taxon>
        <taxon>Pseudocohnilembidae</taxon>
        <taxon>Pseudocohnilembus</taxon>
    </lineage>
</organism>
<dbReference type="AlphaFoldDB" id="A0A0V0QH00"/>
<keyword evidence="4" id="KW-1185">Reference proteome</keyword>
<dbReference type="EMBL" id="LDAU01000170">
    <property type="protein sequence ID" value="KRX01428.1"/>
    <property type="molecule type" value="Genomic_DNA"/>
</dbReference>
<evidence type="ECO:0000313" key="3">
    <source>
        <dbReference type="EMBL" id="KRX01428.1"/>
    </source>
</evidence>
<accession>A0A0V0QH00</accession>
<evidence type="ECO:0000256" key="2">
    <source>
        <dbReference type="SAM" id="MobiDB-lite"/>
    </source>
</evidence>
<comment type="caution">
    <text evidence="3">The sequence shown here is derived from an EMBL/GenBank/DDBJ whole genome shotgun (WGS) entry which is preliminary data.</text>
</comment>
<evidence type="ECO:0000256" key="1">
    <source>
        <dbReference type="SAM" id="Coils"/>
    </source>
</evidence>
<evidence type="ECO:0000313" key="4">
    <source>
        <dbReference type="Proteomes" id="UP000054937"/>
    </source>
</evidence>